<accession>A0A1G7DVE2</accession>
<feature type="compositionally biased region" description="Polar residues" evidence="1">
    <location>
        <begin position="1"/>
        <end position="11"/>
    </location>
</feature>
<proteinExistence type="predicted"/>
<keyword evidence="2" id="KW-1133">Transmembrane helix</keyword>
<feature type="transmembrane region" description="Helical" evidence="2">
    <location>
        <begin position="33"/>
        <end position="50"/>
    </location>
</feature>
<keyword evidence="5" id="KW-1185">Reference proteome</keyword>
<evidence type="ECO:0000259" key="3">
    <source>
        <dbReference type="Pfam" id="PF03544"/>
    </source>
</evidence>
<evidence type="ECO:0000313" key="4">
    <source>
        <dbReference type="EMBL" id="SDE55352.1"/>
    </source>
</evidence>
<dbReference type="Pfam" id="PF03544">
    <property type="entry name" value="TonB_C"/>
    <property type="match status" value="1"/>
</dbReference>
<dbReference type="Proteomes" id="UP000199321">
    <property type="component" value="Unassembled WGS sequence"/>
</dbReference>
<dbReference type="AlphaFoldDB" id="A0A1G7DVE2"/>
<gene>
    <name evidence="4" type="ORF">SAMN05421855_1011192</name>
</gene>
<feature type="domain" description="TonB C-terminal" evidence="3">
    <location>
        <begin position="204"/>
        <end position="263"/>
    </location>
</feature>
<feature type="region of interest" description="Disordered" evidence="1">
    <location>
        <begin position="1"/>
        <end position="22"/>
    </location>
</feature>
<dbReference type="STRING" id="227084.SAMN05421855_1011192"/>
<keyword evidence="2" id="KW-0472">Membrane</keyword>
<dbReference type="RefSeq" id="WP_093141762.1">
    <property type="nucleotide sequence ID" value="NZ_BMWO01000001.1"/>
</dbReference>
<keyword evidence="2" id="KW-0812">Transmembrane</keyword>
<evidence type="ECO:0000313" key="5">
    <source>
        <dbReference type="Proteomes" id="UP000199321"/>
    </source>
</evidence>
<dbReference type="InterPro" id="IPR037682">
    <property type="entry name" value="TonB_C"/>
</dbReference>
<dbReference type="EMBL" id="FNBA01000001">
    <property type="protein sequence ID" value="SDE55352.1"/>
    <property type="molecule type" value="Genomic_DNA"/>
</dbReference>
<reference evidence="4 5" key="1">
    <citation type="submission" date="2016-10" db="EMBL/GenBank/DDBJ databases">
        <authorList>
            <person name="de Groot N.N."/>
        </authorList>
    </citation>
    <scope>NUCLEOTIDE SEQUENCE [LARGE SCALE GENOMIC DNA]</scope>
    <source>
        <strain evidence="4 5">DSM 16195</strain>
    </source>
</reference>
<dbReference type="GO" id="GO:0055085">
    <property type="term" value="P:transmembrane transport"/>
    <property type="evidence" value="ECO:0007669"/>
    <property type="project" value="InterPro"/>
</dbReference>
<evidence type="ECO:0000256" key="2">
    <source>
        <dbReference type="SAM" id="Phobius"/>
    </source>
</evidence>
<sequence>MKPSVNNLNSDQPKKQSKRADKKRVNIPWNHGLFFQVGLIVSLLAVFFIMENAKMYVSAKVVPKERATVEEPYVMSDVILEVETPVKEPVKAEPIVKRVQPVAPIVSAVTPIDDRSTIIETPVPTVDAPVTEAPPVTAIPKPPVDITPKNINSVEFVPVFPGCEALVTNGEKVACMSSKIASFIQKKFRTDSFSHLDSDEIQRISVQFQIDKNGYITNVKARAPRADLEKEGARVISQLPKMKPGRQGDANVDVLYMVPIVFKVN</sequence>
<protein>
    <submittedName>
        <fullName evidence="4">Protein TonB</fullName>
    </submittedName>
</protein>
<dbReference type="OrthoDB" id="1522859at2"/>
<dbReference type="Gene3D" id="3.30.1150.10">
    <property type="match status" value="1"/>
</dbReference>
<evidence type="ECO:0000256" key="1">
    <source>
        <dbReference type="SAM" id="MobiDB-lite"/>
    </source>
</evidence>
<dbReference type="SUPFAM" id="SSF74653">
    <property type="entry name" value="TolA/TonB C-terminal domain"/>
    <property type="match status" value="1"/>
</dbReference>
<organism evidence="4 5">
    <name type="scientific">Ulvibacter litoralis</name>
    <dbReference type="NCBI Taxonomy" id="227084"/>
    <lineage>
        <taxon>Bacteria</taxon>
        <taxon>Pseudomonadati</taxon>
        <taxon>Bacteroidota</taxon>
        <taxon>Flavobacteriia</taxon>
        <taxon>Flavobacteriales</taxon>
        <taxon>Flavobacteriaceae</taxon>
        <taxon>Ulvibacter</taxon>
    </lineage>
</organism>
<name>A0A1G7DVE2_9FLAO</name>